<sequence length="159" mass="18236">MREHRRHSVHTLPRERDVFNLVGCLLEPATLYTIVTVILVLQIIYYDHILRWWRCRGIKPPPEVDGDDKNNALRQVLLLDANMQQVTAPVRRLRSLPAGQIYALESCDAASPHFDQINAQLILSGLLHHPFFADRAIKKLCSPLFVNRAVSVFTCLNYP</sequence>
<evidence type="ECO:0000256" key="1">
    <source>
        <dbReference type="SAM" id="Phobius"/>
    </source>
</evidence>
<protein>
    <submittedName>
        <fullName evidence="2">Uncharacterized protein</fullName>
    </submittedName>
</protein>
<organism evidence="2 3">
    <name type="scientific">Acorus calamus</name>
    <name type="common">Sweet flag</name>
    <dbReference type="NCBI Taxonomy" id="4465"/>
    <lineage>
        <taxon>Eukaryota</taxon>
        <taxon>Viridiplantae</taxon>
        <taxon>Streptophyta</taxon>
        <taxon>Embryophyta</taxon>
        <taxon>Tracheophyta</taxon>
        <taxon>Spermatophyta</taxon>
        <taxon>Magnoliopsida</taxon>
        <taxon>Liliopsida</taxon>
        <taxon>Acoraceae</taxon>
        <taxon>Acorus</taxon>
    </lineage>
</organism>
<dbReference type="AlphaFoldDB" id="A0AAV9EVR8"/>
<gene>
    <name evidence="2" type="ORF">QJS10_CPA05g01592</name>
</gene>
<accession>A0AAV9EVR8</accession>
<keyword evidence="3" id="KW-1185">Reference proteome</keyword>
<comment type="caution">
    <text evidence="2">The sequence shown here is derived from an EMBL/GenBank/DDBJ whole genome shotgun (WGS) entry which is preliminary data.</text>
</comment>
<reference evidence="2" key="1">
    <citation type="journal article" date="2023" name="Nat. Commun.">
        <title>Diploid and tetraploid genomes of Acorus and the evolution of monocots.</title>
        <authorList>
            <person name="Ma L."/>
            <person name="Liu K.W."/>
            <person name="Li Z."/>
            <person name="Hsiao Y.Y."/>
            <person name="Qi Y."/>
            <person name="Fu T."/>
            <person name="Tang G.D."/>
            <person name="Zhang D."/>
            <person name="Sun W.H."/>
            <person name="Liu D.K."/>
            <person name="Li Y."/>
            <person name="Chen G.Z."/>
            <person name="Liu X.D."/>
            <person name="Liao X.Y."/>
            <person name="Jiang Y.T."/>
            <person name="Yu X."/>
            <person name="Hao Y."/>
            <person name="Huang J."/>
            <person name="Zhao X.W."/>
            <person name="Ke S."/>
            <person name="Chen Y.Y."/>
            <person name="Wu W.L."/>
            <person name="Hsu J.L."/>
            <person name="Lin Y.F."/>
            <person name="Huang M.D."/>
            <person name="Li C.Y."/>
            <person name="Huang L."/>
            <person name="Wang Z.W."/>
            <person name="Zhao X."/>
            <person name="Zhong W.Y."/>
            <person name="Peng D.H."/>
            <person name="Ahmad S."/>
            <person name="Lan S."/>
            <person name="Zhang J.S."/>
            <person name="Tsai W.C."/>
            <person name="Van de Peer Y."/>
            <person name="Liu Z.J."/>
        </authorList>
    </citation>
    <scope>NUCLEOTIDE SEQUENCE</scope>
    <source>
        <strain evidence="2">CP</strain>
    </source>
</reference>
<keyword evidence="1" id="KW-0472">Membrane</keyword>
<dbReference type="EMBL" id="JAUJYO010000005">
    <property type="protein sequence ID" value="KAK1317296.1"/>
    <property type="molecule type" value="Genomic_DNA"/>
</dbReference>
<dbReference type="Proteomes" id="UP001180020">
    <property type="component" value="Unassembled WGS sequence"/>
</dbReference>
<evidence type="ECO:0000313" key="3">
    <source>
        <dbReference type="Proteomes" id="UP001180020"/>
    </source>
</evidence>
<proteinExistence type="predicted"/>
<keyword evidence="1" id="KW-0812">Transmembrane</keyword>
<name>A0AAV9EVR8_ACOCL</name>
<feature type="transmembrane region" description="Helical" evidence="1">
    <location>
        <begin position="29"/>
        <end position="46"/>
    </location>
</feature>
<keyword evidence="1" id="KW-1133">Transmembrane helix</keyword>
<reference evidence="2" key="2">
    <citation type="submission" date="2023-06" db="EMBL/GenBank/DDBJ databases">
        <authorList>
            <person name="Ma L."/>
            <person name="Liu K.-W."/>
            <person name="Li Z."/>
            <person name="Hsiao Y.-Y."/>
            <person name="Qi Y."/>
            <person name="Fu T."/>
            <person name="Tang G."/>
            <person name="Zhang D."/>
            <person name="Sun W.-H."/>
            <person name="Liu D.-K."/>
            <person name="Li Y."/>
            <person name="Chen G.-Z."/>
            <person name="Liu X.-D."/>
            <person name="Liao X.-Y."/>
            <person name="Jiang Y.-T."/>
            <person name="Yu X."/>
            <person name="Hao Y."/>
            <person name="Huang J."/>
            <person name="Zhao X.-W."/>
            <person name="Ke S."/>
            <person name="Chen Y.-Y."/>
            <person name="Wu W.-L."/>
            <person name="Hsu J.-L."/>
            <person name="Lin Y.-F."/>
            <person name="Huang M.-D."/>
            <person name="Li C.-Y."/>
            <person name="Huang L."/>
            <person name="Wang Z.-W."/>
            <person name="Zhao X."/>
            <person name="Zhong W.-Y."/>
            <person name="Peng D.-H."/>
            <person name="Ahmad S."/>
            <person name="Lan S."/>
            <person name="Zhang J.-S."/>
            <person name="Tsai W.-C."/>
            <person name="Van De Peer Y."/>
            <person name="Liu Z.-J."/>
        </authorList>
    </citation>
    <scope>NUCLEOTIDE SEQUENCE</scope>
    <source>
        <strain evidence="2">CP</strain>
        <tissue evidence="2">Leaves</tissue>
    </source>
</reference>
<evidence type="ECO:0000313" key="2">
    <source>
        <dbReference type="EMBL" id="KAK1317296.1"/>
    </source>
</evidence>